<name>A0ABW2PAG4_9ACTN</name>
<evidence type="ECO:0000313" key="8">
    <source>
        <dbReference type="EMBL" id="MFC7386364.1"/>
    </source>
</evidence>
<dbReference type="InterPro" id="IPR002994">
    <property type="entry name" value="Surf1/Shy1"/>
</dbReference>
<keyword evidence="9" id="KW-1185">Reference proteome</keyword>
<sequence length="279" mass="29917">MYRFLLRPRWLAFHLLVLLLIPAFVFLGRWQFGRYEERSAASERAHANIAAATVPLAELDRPGASVPEAVKFRTVTVTGRFDQAHELVVRRRPQNGQAGFYVITPLVTADGAAVVVNRGWVRMGPTAEAPPEVPPPTAGEVSVTGRLRPAETEDNTGITDRTGLPPRQVLLIDTAKLARMMPYKLFGGYVELTAQQPVAAAAPDPVPEPDLGGGGGLNLAYAVQWWLFIGIAIGGWFTLIRREAHDLRAESDAAPAADALPAPGADQPVAGEAPATGGH</sequence>
<reference evidence="9" key="1">
    <citation type="journal article" date="2019" name="Int. J. Syst. Evol. Microbiol.">
        <title>The Global Catalogue of Microorganisms (GCM) 10K type strain sequencing project: providing services to taxonomists for standard genome sequencing and annotation.</title>
        <authorList>
            <consortium name="The Broad Institute Genomics Platform"/>
            <consortium name="The Broad Institute Genome Sequencing Center for Infectious Disease"/>
            <person name="Wu L."/>
            <person name="Ma J."/>
        </authorList>
    </citation>
    <scope>NUCLEOTIDE SEQUENCE [LARGE SCALE GENOMIC DNA]</scope>
    <source>
        <strain evidence="9">CECT 7649</strain>
    </source>
</reference>
<proteinExistence type="inferred from homology"/>
<evidence type="ECO:0000256" key="6">
    <source>
        <dbReference type="RuleBase" id="RU363076"/>
    </source>
</evidence>
<feature type="compositionally biased region" description="Low complexity" evidence="7">
    <location>
        <begin position="257"/>
        <end position="266"/>
    </location>
</feature>
<dbReference type="Pfam" id="PF02104">
    <property type="entry name" value="SURF1"/>
    <property type="match status" value="1"/>
</dbReference>
<feature type="region of interest" description="Disordered" evidence="7">
    <location>
        <begin position="257"/>
        <end position="279"/>
    </location>
</feature>
<evidence type="ECO:0000256" key="3">
    <source>
        <dbReference type="ARBA" id="ARBA00022692"/>
    </source>
</evidence>
<dbReference type="PROSITE" id="PS50895">
    <property type="entry name" value="SURF1"/>
    <property type="match status" value="1"/>
</dbReference>
<evidence type="ECO:0000256" key="1">
    <source>
        <dbReference type="ARBA" id="ARBA00004370"/>
    </source>
</evidence>
<dbReference type="RefSeq" id="WP_380830122.1">
    <property type="nucleotide sequence ID" value="NZ_JBHTCG010000026.1"/>
</dbReference>
<accession>A0ABW2PAG4</accession>
<evidence type="ECO:0000313" key="9">
    <source>
        <dbReference type="Proteomes" id="UP001596496"/>
    </source>
</evidence>
<keyword evidence="5 6" id="KW-0472">Membrane</keyword>
<dbReference type="EMBL" id="JBHTCG010000026">
    <property type="protein sequence ID" value="MFC7386364.1"/>
    <property type="molecule type" value="Genomic_DNA"/>
</dbReference>
<comment type="subcellular location">
    <subcellularLocation>
        <location evidence="6">Cell membrane</location>
        <topology evidence="6">Multi-pass membrane protein</topology>
    </subcellularLocation>
    <subcellularLocation>
        <location evidence="1">Membrane</location>
    </subcellularLocation>
</comment>
<comment type="caution">
    <text evidence="6">Lacks conserved residue(s) required for the propagation of feature annotation.</text>
</comment>
<organism evidence="8 9">
    <name type="scientific">Sphaerisporangium rhizosphaerae</name>
    <dbReference type="NCBI Taxonomy" id="2269375"/>
    <lineage>
        <taxon>Bacteria</taxon>
        <taxon>Bacillati</taxon>
        <taxon>Actinomycetota</taxon>
        <taxon>Actinomycetes</taxon>
        <taxon>Streptosporangiales</taxon>
        <taxon>Streptosporangiaceae</taxon>
        <taxon>Sphaerisporangium</taxon>
    </lineage>
</organism>
<dbReference type="InterPro" id="IPR045214">
    <property type="entry name" value="Surf1/Surf4"/>
</dbReference>
<protein>
    <recommendedName>
        <fullName evidence="6">SURF1-like protein</fullName>
    </recommendedName>
</protein>
<evidence type="ECO:0000256" key="7">
    <source>
        <dbReference type="SAM" id="MobiDB-lite"/>
    </source>
</evidence>
<comment type="similarity">
    <text evidence="2 6">Belongs to the SURF1 family.</text>
</comment>
<dbReference type="CDD" id="cd06662">
    <property type="entry name" value="SURF1"/>
    <property type="match status" value="1"/>
</dbReference>
<evidence type="ECO:0000256" key="5">
    <source>
        <dbReference type="ARBA" id="ARBA00023136"/>
    </source>
</evidence>
<evidence type="ECO:0000256" key="4">
    <source>
        <dbReference type="ARBA" id="ARBA00022989"/>
    </source>
</evidence>
<feature type="transmembrane region" description="Helical" evidence="6">
    <location>
        <begin position="219"/>
        <end position="239"/>
    </location>
</feature>
<keyword evidence="4 6" id="KW-1133">Transmembrane helix</keyword>
<comment type="caution">
    <text evidence="8">The sequence shown here is derived from an EMBL/GenBank/DDBJ whole genome shotgun (WGS) entry which is preliminary data.</text>
</comment>
<evidence type="ECO:0000256" key="2">
    <source>
        <dbReference type="ARBA" id="ARBA00007165"/>
    </source>
</evidence>
<keyword evidence="3 6" id="KW-0812">Transmembrane</keyword>
<keyword evidence="6" id="KW-1003">Cell membrane</keyword>
<dbReference type="Proteomes" id="UP001596496">
    <property type="component" value="Unassembled WGS sequence"/>
</dbReference>
<gene>
    <name evidence="8" type="ORF">ACFQSB_29445</name>
</gene>
<dbReference type="PANTHER" id="PTHR23427:SF2">
    <property type="entry name" value="SURFEIT LOCUS PROTEIN 1"/>
    <property type="match status" value="1"/>
</dbReference>
<dbReference type="PANTHER" id="PTHR23427">
    <property type="entry name" value="SURFEIT LOCUS PROTEIN"/>
    <property type="match status" value="1"/>
</dbReference>